<evidence type="ECO:0000313" key="2">
    <source>
        <dbReference type="EMBL" id="KAF8481126.1"/>
    </source>
</evidence>
<keyword evidence="3" id="KW-1185">Reference proteome</keyword>
<proteinExistence type="predicted"/>
<dbReference type="OrthoDB" id="2333993at2759"/>
<feature type="region of interest" description="Disordered" evidence="1">
    <location>
        <begin position="185"/>
        <end position="317"/>
    </location>
</feature>
<feature type="region of interest" description="Disordered" evidence="1">
    <location>
        <begin position="42"/>
        <end position="64"/>
    </location>
</feature>
<dbReference type="EMBL" id="WHVB01000007">
    <property type="protein sequence ID" value="KAF8481126.1"/>
    <property type="molecule type" value="Genomic_DNA"/>
</dbReference>
<name>A0A9P5MXN5_9AGAM</name>
<dbReference type="AlphaFoldDB" id="A0A9P5MXN5"/>
<reference evidence="2" key="1">
    <citation type="submission" date="2019-10" db="EMBL/GenBank/DDBJ databases">
        <authorList>
            <consortium name="DOE Joint Genome Institute"/>
            <person name="Kuo A."/>
            <person name="Miyauchi S."/>
            <person name="Kiss E."/>
            <person name="Drula E."/>
            <person name="Kohler A."/>
            <person name="Sanchez-Garcia M."/>
            <person name="Andreopoulos B."/>
            <person name="Barry K.W."/>
            <person name="Bonito G."/>
            <person name="Buee M."/>
            <person name="Carver A."/>
            <person name="Chen C."/>
            <person name="Cichocki N."/>
            <person name="Clum A."/>
            <person name="Culley D."/>
            <person name="Crous P.W."/>
            <person name="Fauchery L."/>
            <person name="Girlanda M."/>
            <person name="Hayes R."/>
            <person name="Keri Z."/>
            <person name="LaButti K."/>
            <person name="Lipzen A."/>
            <person name="Lombard V."/>
            <person name="Magnuson J."/>
            <person name="Maillard F."/>
            <person name="Morin E."/>
            <person name="Murat C."/>
            <person name="Nolan M."/>
            <person name="Ohm R."/>
            <person name="Pangilinan J."/>
            <person name="Pereira M."/>
            <person name="Perotto S."/>
            <person name="Peter M."/>
            <person name="Riley R."/>
            <person name="Sitrit Y."/>
            <person name="Stielow B."/>
            <person name="Szollosi G."/>
            <person name="Zifcakova L."/>
            <person name="Stursova M."/>
            <person name="Spatafora J.W."/>
            <person name="Tedersoo L."/>
            <person name="Vaario L.-M."/>
            <person name="Yamada A."/>
            <person name="Yan M."/>
            <person name="Wang P."/>
            <person name="Xu J."/>
            <person name="Bruns T."/>
            <person name="Baldrian P."/>
            <person name="Vilgalys R."/>
            <person name="Henrissat B."/>
            <person name="Grigoriev I.V."/>
            <person name="Hibbett D."/>
            <person name="Nagy L.G."/>
            <person name="Martin F.M."/>
        </authorList>
    </citation>
    <scope>NUCLEOTIDE SEQUENCE</scope>
    <source>
        <strain evidence="2">Prilba</strain>
    </source>
</reference>
<sequence>MTDHKSNRLKRRLNSPAPVDFFSSSTSSFQPHPYQPYFAVAPTPKPLPTARNNSLTHPLPPMDPTPGEPNTVFIHPPFFDFPDSHLYPDGLTYTVMAINPDWFLDPADFISMHTSNPNAIPYPPQLEPPRGWCPAKKKDLKERGADGWPEGEEPRLRCTFCRRTYAGVNAKSMWRRHVFEKHKIAMSNRRENTDRSRRGNRGQEKENLSVHKRGGLLIEETTKSRLRSLRPAASASTSALSDRKNDNDSDIDVDLRVPSAPRVPQGEFPALEPPLDLSRPALFQVDLRDSPTPPPISPRSVSPEVTQTSHDASLSPPLPVIPISPYNPLITPSFRHSPPRLPSDQPWRFPSPSHPLHFTALDVSLGVVREQVSPSGIVSAPSAIDVSPVIIAPRDGKASSYNTPRVVILGKKDRGRNTTKPTPRRLFISSSLPTPITERLGLDRSRPAEESPLRRIGSRRTPRTSKIPAFAPARIKMNGALAASLGEDPFGNVYGTVTEPGKLFSGRTIATPLSSPNADSPVVRTRRYVSDDDRVKSALNRELFSKEQTIGLGLLEAFSLGQEAADIEDDCEIDSMLMSSPVLRARSAVELHLEDRHEEGGDSPGLLPPVKKRRKTVSSNVV</sequence>
<accession>A0A9P5MXN5</accession>
<comment type="caution">
    <text evidence="2">The sequence shown here is derived from an EMBL/GenBank/DDBJ whole genome shotgun (WGS) entry which is preliminary data.</text>
</comment>
<feature type="compositionally biased region" description="Polar residues" evidence="1">
    <location>
        <begin position="299"/>
        <end position="312"/>
    </location>
</feature>
<protein>
    <submittedName>
        <fullName evidence="2">Uncharacterized protein</fullName>
    </submittedName>
</protein>
<feature type="region of interest" description="Disordered" evidence="1">
    <location>
        <begin position="594"/>
        <end position="622"/>
    </location>
</feature>
<gene>
    <name evidence="2" type="ORF">DFH94DRAFT_738184</name>
</gene>
<reference evidence="2" key="2">
    <citation type="journal article" date="2020" name="Nat. Commun.">
        <title>Large-scale genome sequencing of mycorrhizal fungi provides insights into the early evolution of symbiotic traits.</title>
        <authorList>
            <person name="Miyauchi S."/>
            <person name="Kiss E."/>
            <person name="Kuo A."/>
            <person name="Drula E."/>
            <person name="Kohler A."/>
            <person name="Sanchez-Garcia M."/>
            <person name="Morin E."/>
            <person name="Andreopoulos B."/>
            <person name="Barry K.W."/>
            <person name="Bonito G."/>
            <person name="Buee M."/>
            <person name="Carver A."/>
            <person name="Chen C."/>
            <person name="Cichocki N."/>
            <person name="Clum A."/>
            <person name="Culley D."/>
            <person name="Crous P.W."/>
            <person name="Fauchery L."/>
            <person name="Girlanda M."/>
            <person name="Hayes R.D."/>
            <person name="Keri Z."/>
            <person name="LaButti K."/>
            <person name="Lipzen A."/>
            <person name="Lombard V."/>
            <person name="Magnuson J."/>
            <person name="Maillard F."/>
            <person name="Murat C."/>
            <person name="Nolan M."/>
            <person name="Ohm R.A."/>
            <person name="Pangilinan J."/>
            <person name="Pereira M.F."/>
            <person name="Perotto S."/>
            <person name="Peter M."/>
            <person name="Pfister S."/>
            <person name="Riley R."/>
            <person name="Sitrit Y."/>
            <person name="Stielow J.B."/>
            <person name="Szollosi G."/>
            <person name="Zifcakova L."/>
            <person name="Stursova M."/>
            <person name="Spatafora J.W."/>
            <person name="Tedersoo L."/>
            <person name="Vaario L.M."/>
            <person name="Yamada A."/>
            <person name="Yan M."/>
            <person name="Wang P."/>
            <person name="Xu J."/>
            <person name="Bruns T."/>
            <person name="Baldrian P."/>
            <person name="Vilgalys R."/>
            <person name="Dunand C."/>
            <person name="Henrissat B."/>
            <person name="Grigoriev I.V."/>
            <person name="Hibbett D."/>
            <person name="Nagy L.G."/>
            <person name="Martin F.M."/>
        </authorList>
    </citation>
    <scope>NUCLEOTIDE SEQUENCE</scope>
    <source>
        <strain evidence="2">Prilba</strain>
    </source>
</reference>
<organism evidence="2 3">
    <name type="scientific">Russula ochroleuca</name>
    <dbReference type="NCBI Taxonomy" id="152965"/>
    <lineage>
        <taxon>Eukaryota</taxon>
        <taxon>Fungi</taxon>
        <taxon>Dikarya</taxon>
        <taxon>Basidiomycota</taxon>
        <taxon>Agaricomycotina</taxon>
        <taxon>Agaricomycetes</taxon>
        <taxon>Russulales</taxon>
        <taxon>Russulaceae</taxon>
        <taxon>Russula</taxon>
    </lineage>
</organism>
<dbReference type="Proteomes" id="UP000759537">
    <property type="component" value="Unassembled WGS sequence"/>
</dbReference>
<evidence type="ECO:0000256" key="1">
    <source>
        <dbReference type="SAM" id="MobiDB-lite"/>
    </source>
</evidence>
<evidence type="ECO:0000313" key="3">
    <source>
        <dbReference type="Proteomes" id="UP000759537"/>
    </source>
</evidence>
<feature type="compositionally biased region" description="Basic and acidic residues" evidence="1">
    <location>
        <begin position="188"/>
        <end position="209"/>
    </location>
</feature>